<dbReference type="PANTHER" id="PTHR43180:SF66">
    <property type="entry name" value="SHORT-CHAIN DEHYDROGENASE_REDUCTASE FAMILY PROTEIN"/>
    <property type="match status" value="1"/>
</dbReference>
<evidence type="ECO:0000313" key="4">
    <source>
        <dbReference type="Proteomes" id="UP000199705"/>
    </source>
</evidence>
<keyword evidence="2" id="KW-0560">Oxidoreductase</keyword>
<reference evidence="4" key="1">
    <citation type="submission" date="2016-10" db="EMBL/GenBank/DDBJ databases">
        <authorList>
            <person name="Varghese N."/>
            <person name="Submissions S."/>
        </authorList>
    </citation>
    <scope>NUCLEOTIDE SEQUENCE [LARGE SCALE GENOMIC DNA]</scope>
    <source>
        <strain evidence="4">Gh-67</strain>
    </source>
</reference>
<evidence type="ECO:0000256" key="1">
    <source>
        <dbReference type="ARBA" id="ARBA00006484"/>
    </source>
</evidence>
<proteinExistence type="inferred from homology"/>
<evidence type="ECO:0000256" key="2">
    <source>
        <dbReference type="ARBA" id="ARBA00023002"/>
    </source>
</evidence>
<dbReference type="STRING" id="551996.SAMN05192573_11141"/>
<dbReference type="PROSITE" id="PS00061">
    <property type="entry name" value="ADH_SHORT"/>
    <property type="match status" value="1"/>
</dbReference>
<dbReference type="InterPro" id="IPR020904">
    <property type="entry name" value="Sc_DH/Rdtase_CS"/>
</dbReference>
<dbReference type="SUPFAM" id="SSF51735">
    <property type="entry name" value="NAD(P)-binding Rossmann-fold domains"/>
    <property type="match status" value="1"/>
</dbReference>
<keyword evidence="4" id="KW-1185">Reference proteome</keyword>
<dbReference type="EMBL" id="FNCG01000011">
    <property type="protein sequence ID" value="SDH61695.1"/>
    <property type="molecule type" value="Genomic_DNA"/>
</dbReference>
<dbReference type="PRINTS" id="PR00081">
    <property type="entry name" value="GDHRDH"/>
</dbReference>
<protein>
    <submittedName>
        <fullName evidence="3">NAD(P)-dependent dehydrogenase, short-chain alcohol dehydrogenase family</fullName>
    </submittedName>
</protein>
<dbReference type="FunFam" id="3.40.50.720:FF:000084">
    <property type="entry name" value="Short-chain dehydrogenase reductase"/>
    <property type="match status" value="1"/>
</dbReference>
<sequence>MNQLLNKVIFITGGASGIGLACAEAYIREGATVFIMDVNERALYKTLDRFGGNHEGIPGDVSKAADVKAAFDAIRKHYGRLDAIHNNAAIAHPSKPVDETEEDEWDALMSINLKSLFWTTKYGIDLLKVSKGCILNTSSMAGDIGQSLHAAYTAAKGGTNALTKSMALDYAQYGIRVNAVSPAGVWTPLLKQWAAEQPDPGSIEKYLNDIHALGYCPEGDVVADAAVFLLSDAARFVTGCIMPVSGGAELGYRR</sequence>
<dbReference type="PANTHER" id="PTHR43180">
    <property type="entry name" value="3-OXOACYL-(ACYL-CARRIER-PROTEIN) REDUCTASE (AFU_ORTHOLOGUE AFUA_6G11210)"/>
    <property type="match status" value="1"/>
</dbReference>
<evidence type="ECO:0000313" key="3">
    <source>
        <dbReference type="EMBL" id="SDH61695.1"/>
    </source>
</evidence>
<dbReference type="CDD" id="cd05233">
    <property type="entry name" value="SDR_c"/>
    <property type="match status" value="1"/>
</dbReference>
<gene>
    <name evidence="3" type="ORF">SAMN05192573_11141</name>
</gene>
<accession>A0A1G8DVQ5</accession>
<dbReference type="GO" id="GO:0016491">
    <property type="term" value="F:oxidoreductase activity"/>
    <property type="evidence" value="ECO:0007669"/>
    <property type="project" value="UniProtKB-KW"/>
</dbReference>
<dbReference type="InterPro" id="IPR002347">
    <property type="entry name" value="SDR_fam"/>
</dbReference>
<dbReference type="Gene3D" id="3.40.50.720">
    <property type="entry name" value="NAD(P)-binding Rossmann-like Domain"/>
    <property type="match status" value="1"/>
</dbReference>
<dbReference type="Proteomes" id="UP000199705">
    <property type="component" value="Unassembled WGS sequence"/>
</dbReference>
<dbReference type="Pfam" id="PF13561">
    <property type="entry name" value="adh_short_C2"/>
    <property type="match status" value="1"/>
</dbReference>
<dbReference type="RefSeq" id="WP_091171140.1">
    <property type="nucleotide sequence ID" value="NZ_FNCG01000011.1"/>
</dbReference>
<dbReference type="PRINTS" id="PR00080">
    <property type="entry name" value="SDRFAMILY"/>
</dbReference>
<name>A0A1G8DVQ5_9SPHI</name>
<comment type="similarity">
    <text evidence="1">Belongs to the short-chain dehydrogenases/reductases (SDR) family.</text>
</comment>
<dbReference type="InterPro" id="IPR036291">
    <property type="entry name" value="NAD(P)-bd_dom_sf"/>
</dbReference>
<dbReference type="AlphaFoldDB" id="A0A1G8DVQ5"/>
<organism evidence="3 4">
    <name type="scientific">Mucilaginibacter gossypii</name>
    <dbReference type="NCBI Taxonomy" id="551996"/>
    <lineage>
        <taxon>Bacteria</taxon>
        <taxon>Pseudomonadati</taxon>
        <taxon>Bacteroidota</taxon>
        <taxon>Sphingobacteriia</taxon>
        <taxon>Sphingobacteriales</taxon>
        <taxon>Sphingobacteriaceae</taxon>
        <taxon>Mucilaginibacter</taxon>
    </lineage>
</organism>
<dbReference type="PROSITE" id="PS51257">
    <property type="entry name" value="PROKAR_LIPOPROTEIN"/>
    <property type="match status" value="1"/>
</dbReference>